<evidence type="ECO:0000313" key="2">
    <source>
        <dbReference type="Proteomes" id="UP001165186"/>
    </source>
</evidence>
<evidence type="ECO:0000313" key="1">
    <source>
        <dbReference type="EMBL" id="GME49373.1"/>
    </source>
</evidence>
<gene>
    <name evidence="1" type="primary">g5651</name>
    <name evidence="1" type="ORF">NpPPO83_00005651</name>
</gene>
<dbReference type="Proteomes" id="UP001165186">
    <property type="component" value="Unassembled WGS sequence"/>
</dbReference>
<organism evidence="1 2">
    <name type="scientific">Neofusicoccum parvum</name>
    <dbReference type="NCBI Taxonomy" id="310453"/>
    <lineage>
        <taxon>Eukaryota</taxon>
        <taxon>Fungi</taxon>
        <taxon>Dikarya</taxon>
        <taxon>Ascomycota</taxon>
        <taxon>Pezizomycotina</taxon>
        <taxon>Dothideomycetes</taxon>
        <taxon>Dothideomycetes incertae sedis</taxon>
        <taxon>Botryosphaeriales</taxon>
        <taxon>Botryosphaeriaceae</taxon>
        <taxon>Neofusicoccum</taxon>
    </lineage>
</organism>
<protein>
    <submittedName>
        <fullName evidence="1">NADH-ubiquinone oxidoreductase</fullName>
    </submittedName>
</protein>
<accession>A0ACB5SNL3</accession>
<proteinExistence type="predicted"/>
<sequence length="118" mass="12669">MPAAIAAIAADLTTTARTPSARIAPRNPPVSPAPHVCSPPAAMSTPRFWSQPLRYMRWASHEKPAIFYSILVGLAGPATIVVVPPIRRLLGDQVGRPAIPLTYPIPKGPRQIPEGYDD</sequence>
<keyword evidence="2" id="KW-1185">Reference proteome</keyword>
<reference evidence="1" key="1">
    <citation type="submission" date="2024-09" db="EMBL/GenBank/DDBJ databases">
        <title>Draft Genome Sequences of Neofusicoccum parvum.</title>
        <authorList>
            <person name="Ashida A."/>
            <person name="Camagna M."/>
            <person name="Tanaka A."/>
            <person name="Takemoto D."/>
        </authorList>
    </citation>
    <scope>NUCLEOTIDE SEQUENCE</scope>
    <source>
        <strain evidence="1">PPO83</strain>
    </source>
</reference>
<name>A0ACB5SNL3_9PEZI</name>
<dbReference type="EMBL" id="BSXG01000153">
    <property type="protein sequence ID" value="GME49373.1"/>
    <property type="molecule type" value="Genomic_DNA"/>
</dbReference>
<comment type="caution">
    <text evidence="1">The sequence shown here is derived from an EMBL/GenBank/DDBJ whole genome shotgun (WGS) entry which is preliminary data.</text>
</comment>